<sequence length="121" mass="12961">MTAIEKMAGMDVLCSDKTGTLTLNKLMDGEEAEERRERAALPFLTASSFHRVSFILGANKPPSLCHHCLWCSSCSCRCIAAFFSAVGVVVSLVLSSLSICATALVELPWPHEGSENPSSQG</sequence>
<dbReference type="InterPro" id="IPR018303">
    <property type="entry name" value="ATPase_P-typ_P_site"/>
</dbReference>
<name>A0ABR2N8C4_9ROSI</name>
<evidence type="ECO:0000256" key="6">
    <source>
        <dbReference type="SAM" id="Phobius"/>
    </source>
</evidence>
<dbReference type="EMBL" id="JBBPBN010000217">
    <property type="protein sequence ID" value="KAK8972348.1"/>
    <property type="molecule type" value="Genomic_DNA"/>
</dbReference>
<dbReference type="InterPro" id="IPR036412">
    <property type="entry name" value="HAD-like_sf"/>
</dbReference>
<evidence type="ECO:0000313" key="8">
    <source>
        <dbReference type="Proteomes" id="UP001396334"/>
    </source>
</evidence>
<reference evidence="7 8" key="1">
    <citation type="journal article" date="2024" name="G3 (Bethesda)">
        <title>Genome assembly of Hibiscus sabdariffa L. provides insights into metabolisms of medicinal natural products.</title>
        <authorList>
            <person name="Kim T."/>
        </authorList>
    </citation>
    <scope>NUCLEOTIDE SEQUENCE [LARGE SCALE GENOMIC DNA]</scope>
    <source>
        <strain evidence="7">TK-2024</strain>
        <tissue evidence="7">Old leaves</tissue>
    </source>
</reference>
<gene>
    <name evidence="7" type="ORF">V6N11_028227</name>
</gene>
<dbReference type="Proteomes" id="UP001396334">
    <property type="component" value="Unassembled WGS sequence"/>
</dbReference>
<evidence type="ECO:0000256" key="3">
    <source>
        <dbReference type="ARBA" id="ARBA00022842"/>
    </source>
</evidence>
<evidence type="ECO:0000256" key="5">
    <source>
        <dbReference type="ARBA" id="ARBA00023136"/>
    </source>
</evidence>
<keyword evidence="5 6" id="KW-0472">Membrane</keyword>
<dbReference type="SUPFAM" id="SSF56784">
    <property type="entry name" value="HAD-like"/>
    <property type="match status" value="1"/>
</dbReference>
<comment type="caution">
    <text evidence="7">The sequence shown here is derived from an EMBL/GenBank/DDBJ whole genome shotgun (WGS) entry which is preliminary data.</text>
</comment>
<comment type="subcellular location">
    <subcellularLocation>
        <location evidence="1">Membrane</location>
    </subcellularLocation>
</comment>
<feature type="transmembrane region" description="Helical" evidence="6">
    <location>
        <begin position="79"/>
        <end position="105"/>
    </location>
</feature>
<accession>A0ABR2N8C4</accession>
<dbReference type="PANTHER" id="PTHR42861">
    <property type="entry name" value="CALCIUM-TRANSPORTING ATPASE"/>
    <property type="match status" value="1"/>
</dbReference>
<proteinExistence type="predicted"/>
<keyword evidence="4 6" id="KW-1133">Transmembrane helix</keyword>
<keyword evidence="2 6" id="KW-0812">Transmembrane</keyword>
<protein>
    <submittedName>
        <fullName evidence="7">Uncharacterized protein</fullName>
    </submittedName>
</protein>
<evidence type="ECO:0000256" key="1">
    <source>
        <dbReference type="ARBA" id="ARBA00004370"/>
    </source>
</evidence>
<evidence type="ECO:0000313" key="7">
    <source>
        <dbReference type="EMBL" id="KAK8972348.1"/>
    </source>
</evidence>
<keyword evidence="3" id="KW-0460">Magnesium</keyword>
<dbReference type="PROSITE" id="PS00154">
    <property type="entry name" value="ATPASE_E1_E2"/>
    <property type="match status" value="1"/>
</dbReference>
<evidence type="ECO:0000256" key="4">
    <source>
        <dbReference type="ARBA" id="ARBA00022989"/>
    </source>
</evidence>
<evidence type="ECO:0000256" key="2">
    <source>
        <dbReference type="ARBA" id="ARBA00022692"/>
    </source>
</evidence>
<organism evidence="7 8">
    <name type="scientific">Hibiscus sabdariffa</name>
    <name type="common">roselle</name>
    <dbReference type="NCBI Taxonomy" id="183260"/>
    <lineage>
        <taxon>Eukaryota</taxon>
        <taxon>Viridiplantae</taxon>
        <taxon>Streptophyta</taxon>
        <taxon>Embryophyta</taxon>
        <taxon>Tracheophyta</taxon>
        <taxon>Spermatophyta</taxon>
        <taxon>Magnoliopsida</taxon>
        <taxon>eudicotyledons</taxon>
        <taxon>Gunneridae</taxon>
        <taxon>Pentapetalae</taxon>
        <taxon>rosids</taxon>
        <taxon>malvids</taxon>
        <taxon>Malvales</taxon>
        <taxon>Malvaceae</taxon>
        <taxon>Malvoideae</taxon>
        <taxon>Hibiscus</taxon>
    </lineage>
</organism>
<keyword evidence="8" id="KW-1185">Reference proteome</keyword>